<protein>
    <submittedName>
        <fullName evidence="2">Uncharacterized protein</fullName>
    </submittedName>
</protein>
<accession>A0A1I8AKZ3</accession>
<dbReference type="AlphaFoldDB" id="A0A1I8AKZ3"/>
<reference evidence="2" key="1">
    <citation type="submission" date="2016-11" db="UniProtKB">
        <authorList>
            <consortium name="WormBaseParasite"/>
        </authorList>
    </citation>
    <scope>IDENTIFICATION</scope>
</reference>
<keyword evidence="1" id="KW-1185">Reference proteome</keyword>
<organism evidence="1 2">
    <name type="scientific">Steinernema glaseri</name>
    <dbReference type="NCBI Taxonomy" id="37863"/>
    <lineage>
        <taxon>Eukaryota</taxon>
        <taxon>Metazoa</taxon>
        <taxon>Ecdysozoa</taxon>
        <taxon>Nematoda</taxon>
        <taxon>Chromadorea</taxon>
        <taxon>Rhabditida</taxon>
        <taxon>Tylenchina</taxon>
        <taxon>Panagrolaimomorpha</taxon>
        <taxon>Strongyloidoidea</taxon>
        <taxon>Steinernematidae</taxon>
        <taxon>Steinernema</taxon>
    </lineage>
</organism>
<proteinExistence type="predicted"/>
<sequence>MVYTKKLEKRVAHAHKDRIKIDHFLVHRNPTSVWRTSRAFGHPRSRRKPRTRLHRGADRSGVTLWRRASVASEKKGVFGCDHRFGFLGIEDLDSRNVGELDVEPGLIGIDLVQIEPSSPSDFFRTVEDWPVFAFCPLKTPLHGAIYENTIFTFEKAPIVYFSFPQPSSRWSGCPTGILSRNGDMDRAGLRVHGVNDKNGQRGRPAPLERSPTELYINEENAWTIAFKEDSSNPLSPPGPLPR</sequence>
<evidence type="ECO:0000313" key="2">
    <source>
        <dbReference type="WBParaSite" id="L893_g7035.t1"/>
    </source>
</evidence>
<dbReference type="WBParaSite" id="L893_g7035.t1">
    <property type="protein sequence ID" value="L893_g7035.t1"/>
    <property type="gene ID" value="L893_g7035"/>
</dbReference>
<dbReference type="Proteomes" id="UP000095287">
    <property type="component" value="Unplaced"/>
</dbReference>
<name>A0A1I8AKZ3_9BILA</name>
<evidence type="ECO:0000313" key="1">
    <source>
        <dbReference type="Proteomes" id="UP000095287"/>
    </source>
</evidence>